<protein>
    <submittedName>
        <fullName evidence="3">Uncharacterized protein</fullName>
    </submittedName>
</protein>
<comment type="caution">
    <text evidence="3">The sequence shown here is derived from an EMBL/GenBank/DDBJ whole genome shotgun (WGS) entry which is preliminary data.</text>
</comment>
<evidence type="ECO:0000313" key="4">
    <source>
        <dbReference type="Proteomes" id="UP000709295"/>
    </source>
</evidence>
<evidence type="ECO:0000256" key="2">
    <source>
        <dbReference type="SAM" id="MobiDB-lite"/>
    </source>
</evidence>
<gene>
    <name evidence="3" type="ORF">JG688_00008044</name>
</gene>
<feature type="region of interest" description="Disordered" evidence="2">
    <location>
        <begin position="111"/>
        <end position="142"/>
    </location>
</feature>
<evidence type="ECO:0000256" key="1">
    <source>
        <dbReference type="SAM" id="Coils"/>
    </source>
</evidence>
<dbReference type="AlphaFoldDB" id="A0A8J5IIN2"/>
<proteinExistence type="predicted"/>
<organism evidence="3 4">
    <name type="scientific">Phytophthora aleatoria</name>
    <dbReference type="NCBI Taxonomy" id="2496075"/>
    <lineage>
        <taxon>Eukaryota</taxon>
        <taxon>Sar</taxon>
        <taxon>Stramenopiles</taxon>
        <taxon>Oomycota</taxon>
        <taxon>Peronosporomycetes</taxon>
        <taxon>Peronosporales</taxon>
        <taxon>Peronosporaceae</taxon>
        <taxon>Phytophthora</taxon>
    </lineage>
</organism>
<dbReference type="Proteomes" id="UP000709295">
    <property type="component" value="Unassembled WGS sequence"/>
</dbReference>
<keyword evidence="1" id="KW-0175">Coiled coil</keyword>
<reference evidence="3" key="1">
    <citation type="submission" date="2021-01" db="EMBL/GenBank/DDBJ databases">
        <title>Phytophthora aleatoria, a newly-described species from Pinus radiata is distinct from Phytophthora cactorum isolates based on comparative genomics.</title>
        <authorList>
            <person name="Mcdougal R."/>
            <person name="Panda P."/>
            <person name="Williams N."/>
            <person name="Studholme D.J."/>
        </authorList>
    </citation>
    <scope>NUCLEOTIDE SEQUENCE</scope>
    <source>
        <strain evidence="3">NZFS 4037</strain>
    </source>
</reference>
<sequence length="210" mass="23572">LKTKLLQFARQIRHIGSRHMALRRLSYGGSAPHAGGQDNSSFFTLLGLAGVIGHAHIIVSIRPKPANVAVLRLDVVAVKKWLPIQEPEGRGMSLEEYEQWRAKQAGFPTVVTQKKEEEKAKPTHSKEEEDVEPPNVNDDIPIPHGDVSPMEMKASLEKLLAEARENEAAFIADIKSNRVPVSEEDRQMLQAFKDEKARLKKQLKFLKSNK</sequence>
<keyword evidence="4" id="KW-1185">Reference proteome</keyword>
<evidence type="ECO:0000313" key="3">
    <source>
        <dbReference type="EMBL" id="KAG6963689.1"/>
    </source>
</evidence>
<accession>A0A8J5IIN2</accession>
<feature type="compositionally biased region" description="Basic and acidic residues" evidence="2">
    <location>
        <begin position="113"/>
        <end position="127"/>
    </location>
</feature>
<feature type="coiled-coil region" evidence="1">
    <location>
        <begin position="182"/>
        <end position="209"/>
    </location>
</feature>
<name>A0A8J5IIN2_9STRA</name>
<feature type="non-terminal residue" evidence="3">
    <location>
        <position position="210"/>
    </location>
</feature>
<dbReference type="EMBL" id="JAENGY010000410">
    <property type="protein sequence ID" value="KAG6963689.1"/>
    <property type="molecule type" value="Genomic_DNA"/>
</dbReference>